<accession>A0A1Q2CD86</accession>
<organism evidence="4 5">
    <name type="scientific">Tessaracoccus flavus</name>
    <dbReference type="NCBI Taxonomy" id="1610493"/>
    <lineage>
        <taxon>Bacteria</taxon>
        <taxon>Bacillati</taxon>
        <taxon>Actinomycetota</taxon>
        <taxon>Actinomycetes</taxon>
        <taxon>Propionibacteriales</taxon>
        <taxon>Propionibacteriaceae</taxon>
        <taxon>Tessaracoccus</taxon>
    </lineage>
</organism>
<name>A0A1Q2CD86_9ACTN</name>
<dbReference type="InterPro" id="IPR036129">
    <property type="entry name" value="Glycerate_kinase_sf"/>
</dbReference>
<dbReference type="InterPro" id="IPR004381">
    <property type="entry name" value="Glycerate_kinase"/>
</dbReference>
<dbReference type="Proteomes" id="UP000188324">
    <property type="component" value="Chromosome"/>
</dbReference>
<dbReference type="STRING" id="1610493.RPIT_03625"/>
<dbReference type="InterPro" id="IPR018197">
    <property type="entry name" value="Glycerate_kinase_RE-like"/>
</dbReference>
<dbReference type="Gene3D" id="3.90.1510.10">
    <property type="entry name" value="Glycerate kinase, domain 2"/>
    <property type="match status" value="1"/>
</dbReference>
<keyword evidence="2" id="KW-0808">Transferase</keyword>
<proteinExistence type="inferred from homology"/>
<dbReference type="Gene3D" id="3.40.50.10350">
    <property type="entry name" value="Glycerate kinase, domain 1"/>
    <property type="match status" value="1"/>
</dbReference>
<dbReference type="AlphaFoldDB" id="A0A1Q2CD86"/>
<gene>
    <name evidence="4" type="ORF">RPIT_03625</name>
</gene>
<dbReference type="Pfam" id="PF02595">
    <property type="entry name" value="Gly_kinase"/>
    <property type="match status" value="1"/>
</dbReference>
<evidence type="ECO:0000313" key="5">
    <source>
        <dbReference type="Proteomes" id="UP000188324"/>
    </source>
</evidence>
<protein>
    <submittedName>
        <fullName evidence="4">Uncharacterized protein</fullName>
    </submittedName>
</protein>
<dbReference type="OrthoDB" id="3733540at2"/>
<dbReference type="EMBL" id="CP019605">
    <property type="protein sequence ID" value="AQP44015.1"/>
    <property type="molecule type" value="Genomic_DNA"/>
</dbReference>
<dbReference type="InterPro" id="IPR018193">
    <property type="entry name" value="Glyc_kinase_flavodox-like_fold"/>
</dbReference>
<dbReference type="GO" id="GO:0031388">
    <property type="term" value="P:organic acid phosphorylation"/>
    <property type="evidence" value="ECO:0007669"/>
    <property type="project" value="InterPro"/>
</dbReference>
<sequence>MRVVITADAVAGLSPAAASALIARAFSDRGAQVAVVPLGVSGEPLREALEALAPRTDVVRPDDAAALRQVLQSDRSPLVDLTGTAAPELQGLAAALGTDPGVALEDARERWSDRDLVALVPEEEVALPLVGLNGLAATQGRRAGDDLSTVLARDAEAERWASSLGLDPTLPGAGAAGGLGLIVQALGGRMTDPLTYLADVAGLADTMGAADLVVTAAESLDFHAVGGPIVKRAVAMAGAALRPAIAIVGRNFVSARELRLAGFEEAYPLGAAGEEPTPERLSEVAMRVATTWSW</sequence>
<reference evidence="4 5" key="1">
    <citation type="journal article" date="2016" name="Int. J. Syst. Evol. Microbiol.">
        <title>Tessaracoccus flavus sp. nov., isolated from the drainage system of a lindane-producing factory.</title>
        <authorList>
            <person name="Kumari R."/>
            <person name="Singh P."/>
            <person name="Schumann P."/>
            <person name="Lal R."/>
        </authorList>
    </citation>
    <scope>NUCLEOTIDE SEQUENCE [LARGE SCALE GENOMIC DNA]</scope>
    <source>
        <strain evidence="4 5">RP1T</strain>
    </source>
</reference>
<keyword evidence="5" id="KW-1185">Reference proteome</keyword>
<comment type="similarity">
    <text evidence="1">Belongs to the glycerate kinase type-1 family.</text>
</comment>
<dbReference type="GO" id="GO:0008887">
    <property type="term" value="F:glycerate kinase activity"/>
    <property type="evidence" value="ECO:0007669"/>
    <property type="project" value="InterPro"/>
</dbReference>
<dbReference type="RefSeq" id="WP_077340712.1">
    <property type="nucleotide sequence ID" value="NZ_CP019605.1"/>
</dbReference>
<dbReference type="SUPFAM" id="SSF110738">
    <property type="entry name" value="Glycerate kinase I"/>
    <property type="match status" value="1"/>
</dbReference>
<keyword evidence="3" id="KW-0418">Kinase</keyword>
<evidence type="ECO:0000256" key="3">
    <source>
        <dbReference type="ARBA" id="ARBA00022777"/>
    </source>
</evidence>
<evidence type="ECO:0000313" key="4">
    <source>
        <dbReference type="EMBL" id="AQP44015.1"/>
    </source>
</evidence>
<dbReference type="KEGG" id="tfl:RPIT_03625"/>
<evidence type="ECO:0000256" key="1">
    <source>
        <dbReference type="ARBA" id="ARBA00006284"/>
    </source>
</evidence>
<evidence type="ECO:0000256" key="2">
    <source>
        <dbReference type="ARBA" id="ARBA00022679"/>
    </source>
</evidence>